<evidence type="ECO:0000313" key="6">
    <source>
        <dbReference type="EMBL" id="QSO48155.1"/>
    </source>
</evidence>
<dbReference type="InterPro" id="IPR001444">
    <property type="entry name" value="Flag_bb_rod_N"/>
</dbReference>
<dbReference type="Pfam" id="PF22692">
    <property type="entry name" value="LlgE_F_G_D1"/>
    <property type="match status" value="1"/>
</dbReference>
<dbReference type="EMBL" id="CP071182">
    <property type="protein sequence ID" value="QSO48155.1"/>
    <property type="molecule type" value="Genomic_DNA"/>
</dbReference>
<reference evidence="6 7" key="1">
    <citation type="submission" date="2021-02" db="EMBL/GenBank/DDBJ databases">
        <title>Alicyclobacillus curvatus sp. nov. and Alicyclobacillus mengziensis sp. nov., two acidophilic bacteria isolated from acid mine drainage.</title>
        <authorList>
            <person name="Huang Y."/>
        </authorList>
    </citation>
    <scope>NUCLEOTIDE SEQUENCE [LARGE SCALE GENOMIC DNA]</scope>
    <source>
        <strain evidence="6 7">S30H14</strain>
    </source>
</reference>
<evidence type="ECO:0000256" key="2">
    <source>
        <dbReference type="RuleBase" id="RU362116"/>
    </source>
</evidence>
<dbReference type="AlphaFoldDB" id="A0A9X7Z883"/>
<dbReference type="InterPro" id="IPR020013">
    <property type="entry name" value="Flagellar_FlgE/F/G"/>
</dbReference>
<evidence type="ECO:0000259" key="5">
    <source>
        <dbReference type="Pfam" id="PF22692"/>
    </source>
</evidence>
<dbReference type="InterPro" id="IPR053967">
    <property type="entry name" value="LlgE_F_G-like_D1"/>
</dbReference>
<feature type="domain" description="Flagellar basal body rod protein N-terminal" evidence="3">
    <location>
        <begin position="6"/>
        <end position="33"/>
    </location>
</feature>
<dbReference type="SUPFAM" id="SSF64518">
    <property type="entry name" value="Phase 1 flagellin"/>
    <property type="match status" value="1"/>
</dbReference>
<dbReference type="PANTHER" id="PTHR30435:SF19">
    <property type="entry name" value="FLAGELLAR BASAL-BODY ROD PROTEIN FLGG"/>
    <property type="match status" value="1"/>
</dbReference>
<comment type="similarity">
    <text evidence="1 2">Belongs to the flagella basal body rod proteins family.</text>
</comment>
<dbReference type="GO" id="GO:0009425">
    <property type="term" value="C:bacterial-type flagellum basal body"/>
    <property type="evidence" value="ECO:0007669"/>
    <property type="project" value="UniProtKB-SubCell"/>
</dbReference>
<dbReference type="Pfam" id="PF00460">
    <property type="entry name" value="Flg_bb_rod"/>
    <property type="match status" value="1"/>
</dbReference>
<name>A0A9X7Z883_9BACL</name>
<feature type="domain" description="Flagellar basal-body/hook protein C-terminal" evidence="4">
    <location>
        <begin position="221"/>
        <end position="265"/>
    </location>
</feature>
<accession>A0A9X7Z883</accession>
<evidence type="ECO:0000259" key="3">
    <source>
        <dbReference type="Pfam" id="PF00460"/>
    </source>
</evidence>
<dbReference type="InterPro" id="IPR010930">
    <property type="entry name" value="Flg_bb/hook_C_dom"/>
</dbReference>
<dbReference type="NCBIfam" id="TIGR03506">
    <property type="entry name" value="FlgEFG_subfam"/>
    <property type="match status" value="1"/>
</dbReference>
<feature type="domain" description="Flagellar hook protein FlgE/F/G-like D1" evidence="5">
    <location>
        <begin position="96"/>
        <end position="164"/>
    </location>
</feature>
<dbReference type="InterPro" id="IPR019776">
    <property type="entry name" value="Flagellar_basal_body_rod_CS"/>
</dbReference>
<evidence type="ECO:0000259" key="4">
    <source>
        <dbReference type="Pfam" id="PF06429"/>
    </source>
</evidence>
<proteinExistence type="inferred from homology"/>
<gene>
    <name evidence="6" type="ORF">JZ786_03865</name>
</gene>
<keyword evidence="6" id="KW-0282">Flagellum</keyword>
<dbReference type="InterPro" id="IPR037925">
    <property type="entry name" value="FlgE/F/G-like"/>
</dbReference>
<keyword evidence="6" id="KW-0966">Cell projection</keyword>
<sequence length="269" mass="27740">MQSVWTSLSGMQASQAWLQTIGNNIANQNTTGYAENTASFADTYTQLLQGSATGPTVASRVTPLGWSGGTGTFLQGVQSNFNGMSTTQTGNPTDIAIQGNGFFMVEGPNGKPLYTKAGDFTWSKAANGTMVLATAQGQPVLDVNGKPIVQQAGVFSVSPDGQVSFGQGAAKTAAQQIAIAEVGMPSQTLVPVGNSLYQLASGGAAAVVNRNTSPVGITVVQGSLNTSNVDLTKEMTNMIQAQVLYQLNAQAESFNNKMMQSANALGTGL</sequence>
<dbReference type="KEGG" id="afx:JZ786_03865"/>
<evidence type="ECO:0000313" key="7">
    <source>
        <dbReference type="Proteomes" id="UP000663505"/>
    </source>
</evidence>
<dbReference type="RefSeq" id="WP_206657492.1">
    <property type="nucleotide sequence ID" value="NZ_CP071182.1"/>
</dbReference>
<dbReference type="GO" id="GO:0071978">
    <property type="term" value="P:bacterial-type flagellum-dependent swarming motility"/>
    <property type="evidence" value="ECO:0007669"/>
    <property type="project" value="TreeGrafter"/>
</dbReference>
<protein>
    <submittedName>
        <fullName evidence="6">Flagellar hook-basal body protein</fullName>
    </submittedName>
</protein>
<organism evidence="6 7">
    <name type="scientific">Alicyclobacillus mengziensis</name>
    <dbReference type="NCBI Taxonomy" id="2931921"/>
    <lineage>
        <taxon>Bacteria</taxon>
        <taxon>Bacillati</taxon>
        <taxon>Bacillota</taxon>
        <taxon>Bacilli</taxon>
        <taxon>Bacillales</taxon>
        <taxon>Alicyclobacillaceae</taxon>
        <taxon>Alicyclobacillus</taxon>
    </lineage>
</organism>
<dbReference type="PANTHER" id="PTHR30435">
    <property type="entry name" value="FLAGELLAR PROTEIN"/>
    <property type="match status" value="1"/>
</dbReference>
<dbReference type="SUPFAM" id="SSF117143">
    <property type="entry name" value="Flagellar hook protein flgE"/>
    <property type="match status" value="1"/>
</dbReference>
<comment type="subcellular location">
    <subcellularLocation>
        <location evidence="2">Bacterial flagellum basal body</location>
    </subcellularLocation>
</comment>
<keyword evidence="2" id="KW-0975">Bacterial flagellum</keyword>
<keyword evidence="6" id="KW-0969">Cilium</keyword>
<dbReference type="Pfam" id="PF06429">
    <property type="entry name" value="Flg_bbr_C"/>
    <property type="match status" value="1"/>
</dbReference>
<dbReference type="PROSITE" id="PS00588">
    <property type="entry name" value="FLAGELLA_BB_ROD"/>
    <property type="match status" value="1"/>
</dbReference>
<dbReference type="Proteomes" id="UP000663505">
    <property type="component" value="Chromosome"/>
</dbReference>
<evidence type="ECO:0000256" key="1">
    <source>
        <dbReference type="ARBA" id="ARBA00009677"/>
    </source>
</evidence>
<keyword evidence="7" id="KW-1185">Reference proteome</keyword>